<name>A0A165PH06_9APHY</name>
<sequence length="463" mass="49778">HRICAGGIYTFPLISPALVARMHLTQPQLSTIMLAAMVGQYATAAPVGKILDRYGPRMCSLLASMIFVFGYGMFAWRFAAAPDGVGAGSTSTIPQLVAYFGLLGIALVLSYFSMLFSATRTFPQFVGFASGTSLAIFGMSPLLLSWIATYFFTPPGGVLDVTHFFTFMALLTGVINLCGALILPGPAVAEIPTSDETALQHDPDDDAEADEETSLLASSIQSLTGLDALCAETPEHLSAMELVKNPYFWLFSSSVSLVVGTAEMIKSNIGMIVLSLPSTKKTENIAMQVQLIAISDTLTRLILGPFADIISPVPTYSVNGVWAFPRKPYVTRMIFVAGAALLFAIAFIWPIVGVRSQEALWPLSLSTGIVNGAIFTMLPSILSSIWGAPNQGRNFGFVSYICFFGTTAFSYLYAFVADSHTSTGAGVCQGVQCWQTTFWLSSAASLLATCFTVVLYRKWKSRV</sequence>
<dbReference type="Proteomes" id="UP000076727">
    <property type="component" value="Unassembled WGS sequence"/>
</dbReference>
<evidence type="ECO:0000256" key="2">
    <source>
        <dbReference type="ARBA" id="ARBA00022692"/>
    </source>
</evidence>
<protein>
    <submittedName>
        <fullName evidence="6">MFS general substrate transporter</fullName>
    </submittedName>
</protein>
<evidence type="ECO:0000256" key="3">
    <source>
        <dbReference type="ARBA" id="ARBA00022989"/>
    </source>
</evidence>
<evidence type="ECO:0000256" key="4">
    <source>
        <dbReference type="ARBA" id="ARBA00023136"/>
    </source>
</evidence>
<dbReference type="STRING" id="1314783.A0A165PH06"/>
<feature type="non-terminal residue" evidence="6">
    <location>
        <position position="1"/>
    </location>
</feature>
<feature type="transmembrane region" description="Helical" evidence="5">
    <location>
        <begin position="96"/>
        <end position="118"/>
    </location>
</feature>
<evidence type="ECO:0000313" key="6">
    <source>
        <dbReference type="EMBL" id="KZT68203.1"/>
    </source>
</evidence>
<dbReference type="InterPro" id="IPR011701">
    <property type="entry name" value="MFS"/>
</dbReference>
<feature type="transmembrane region" description="Helical" evidence="5">
    <location>
        <begin position="359"/>
        <end position="382"/>
    </location>
</feature>
<dbReference type="Gene3D" id="1.20.1250.20">
    <property type="entry name" value="MFS general substrate transporter like domains"/>
    <property type="match status" value="2"/>
</dbReference>
<evidence type="ECO:0000256" key="1">
    <source>
        <dbReference type="ARBA" id="ARBA00004141"/>
    </source>
</evidence>
<dbReference type="InterPro" id="IPR036259">
    <property type="entry name" value="MFS_trans_sf"/>
</dbReference>
<gene>
    <name evidence="6" type="ORF">DAEQUDRAFT_671914</name>
</gene>
<feature type="transmembrane region" description="Helical" evidence="5">
    <location>
        <begin position="394"/>
        <end position="416"/>
    </location>
</feature>
<evidence type="ECO:0000313" key="7">
    <source>
        <dbReference type="Proteomes" id="UP000076727"/>
    </source>
</evidence>
<dbReference type="PANTHER" id="PTHR21576:SF158">
    <property type="entry name" value="RIBOSOMAL RNA-PROCESSING PROTEIN 12-LIKE CONSERVED DOMAIN-CONTAINING PROTEIN"/>
    <property type="match status" value="1"/>
</dbReference>
<dbReference type="GO" id="GO:0000329">
    <property type="term" value="C:fungal-type vacuole membrane"/>
    <property type="evidence" value="ECO:0007669"/>
    <property type="project" value="TreeGrafter"/>
</dbReference>
<evidence type="ECO:0000256" key="5">
    <source>
        <dbReference type="SAM" id="Phobius"/>
    </source>
</evidence>
<feature type="transmembrane region" description="Helical" evidence="5">
    <location>
        <begin position="125"/>
        <end position="152"/>
    </location>
</feature>
<dbReference type="OrthoDB" id="410267at2759"/>
<feature type="transmembrane region" description="Helical" evidence="5">
    <location>
        <begin position="164"/>
        <end position="183"/>
    </location>
</feature>
<keyword evidence="7" id="KW-1185">Reference proteome</keyword>
<feature type="transmembrane region" description="Helical" evidence="5">
    <location>
        <begin position="59"/>
        <end position="76"/>
    </location>
</feature>
<accession>A0A165PH06</accession>
<dbReference type="Pfam" id="PF07690">
    <property type="entry name" value="MFS_1"/>
    <property type="match status" value="1"/>
</dbReference>
<keyword evidence="4 5" id="KW-0472">Membrane</keyword>
<comment type="subcellular location">
    <subcellularLocation>
        <location evidence="1">Membrane</location>
        <topology evidence="1">Multi-pass membrane protein</topology>
    </subcellularLocation>
</comment>
<keyword evidence="2 5" id="KW-0812">Transmembrane</keyword>
<reference evidence="6 7" key="1">
    <citation type="journal article" date="2016" name="Mol. Biol. Evol.">
        <title>Comparative Genomics of Early-Diverging Mushroom-Forming Fungi Provides Insights into the Origins of Lignocellulose Decay Capabilities.</title>
        <authorList>
            <person name="Nagy L.G."/>
            <person name="Riley R."/>
            <person name="Tritt A."/>
            <person name="Adam C."/>
            <person name="Daum C."/>
            <person name="Floudas D."/>
            <person name="Sun H."/>
            <person name="Yadav J.S."/>
            <person name="Pangilinan J."/>
            <person name="Larsson K.H."/>
            <person name="Matsuura K."/>
            <person name="Barry K."/>
            <person name="Labutti K."/>
            <person name="Kuo R."/>
            <person name="Ohm R.A."/>
            <person name="Bhattacharya S.S."/>
            <person name="Shirouzu T."/>
            <person name="Yoshinaga Y."/>
            <person name="Martin F.M."/>
            <person name="Grigoriev I.V."/>
            <person name="Hibbett D.S."/>
        </authorList>
    </citation>
    <scope>NUCLEOTIDE SEQUENCE [LARGE SCALE GENOMIC DNA]</scope>
    <source>
        <strain evidence="6 7">L-15889</strain>
    </source>
</reference>
<keyword evidence="3 5" id="KW-1133">Transmembrane helix</keyword>
<feature type="transmembrane region" description="Helical" evidence="5">
    <location>
        <begin position="436"/>
        <end position="456"/>
    </location>
</feature>
<dbReference type="GO" id="GO:0022857">
    <property type="term" value="F:transmembrane transporter activity"/>
    <property type="evidence" value="ECO:0007669"/>
    <property type="project" value="InterPro"/>
</dbReference>
<proteinExistence type="predicted"/>
<dbReference type="EMBL" id="KV429069">
    <property type="protein sequence ID" value="KZT68203.1"/>
    <property type="molecule type" value="Genomic_DNA"/>
</dbReference>
<organism evidence="6 7">
    <name type="scientific">Daedalea quercina L-15889</name>
    <dbReference type="NCBI Taxonomy" id="1314783"/>
    <lineage>
        <taxon>Eukaryota</taxon>
        <taxon>Fungi</taxon>
        <taxon>Dikarya</taxon>
        <taxon>Basidiomycota</taxon>
        <taxon>Agaricomycotina</taxon>
        <taxon>Agaricomycetes</taxon>
        <taxon>Polyporales</taxon>
        <taxon>Fomitopsis</taxon>
    </lineage>
</organism>
<dbReference type="PANTHER" id="PTHR21576">
    <property type="entry name" value="UNCHARACTERIZED NODULIN-LIKE PROTEIN"/>
    <property type="match status" value="1"/>
</dbReference>
<feature type="transmembrane region" description="Helical" evidence="5">
    <location>
        <begin position="333"/>
        <end position="353"/>
    </location>
</feature>
<dbReference type="SUPFAM" id="SSF103473">
    <property type="entry name" value="MFS general substrate transporter"/>
    <property type="match status" value="1"/>
</dbReference>
<dbReference type="AlphaFoldDB" id="A0A165PH06"/>